<organism evidence="2 3">
    <name type="scientific">Mucilaginibacter pedocola</name>
    <dbReference type="NCBI Taxonomy" id="1792845"/>
    <lineage>
        <taxon>Bacteria</taxon>
        <taxon>Pseudomonadati</taxon>
        <taxon>Bacteroidota</taxon>
        <taxon>Sphingobacteriia</taxon>
        <taxon>Sphingobacteriales</taxon>
        <taxon>Sphingobacteriaceae</taxon>
        <taxon>Mucilaginibacter</taxon>
    </lineage>
</organism>
<dbReference type="STRING" id="1792845.BC343_05305"/>
<keyword evidence="1" id="KW-1133">Transmembrane helix</keyword>
<evidence type="ECO:0000256" key="1">
    <source>
        <dbReference type="SAM" id="Phobius"/>
    </source>
</evidence>
<reference evidence="2 3" key="1">
    <citation type="submission" date="2016-07" db="EMBL/GenBank/DDBJ databases">
        <title>Genomic analysis of zinc-resistant bacterium Mucilaginibacter pedocola TBZ30.</title>
        <authorList>
            <person name="Huang J."/>
            <person name="Tang J."/>
        </authorList>
    </citation>
    <scope>NUCLEOTIDE SEQUENCE [LARGE SCALE GENOMIC DNA]</scope>
    <source>
        <strain evidence="2 3">TBZ30</strain>
    </source>
</reference>
<feature type="transmembrane region" description="Helical" evidence="1">
    <location>
        <begin position="48"/>
        <end position="72"/>
    </location>
</feature>
<evidence type="ECO:0000313" key="2">
    <source>
        <dbReference type="EMBL" id="OOQ59584.1"/>
    </source>
</evidence>
<keyword evidence="3" id="KW-1185">Reference proteome</keyword>
<keyword evidence="1" id="KW-0472">Membrane</keyword>
<feature type="transmembrane region" description="Helical" evidence="1">
    <location>
        <begin position="12"/>
        <end position="36"/>
    </location>
</feature>
<sequence length="144" mass="16140">MKKASIYCLKVGFTTLLLSPILNLAALYAAMGFIILVKFANWSFSAHIHFYDIGIITAISSLVLFFTTFRIGQSADGIYNKKSRITVSTLFFAVPLACLYFFVVQNSRNYSFVNILMILIACFASLILCIRFYSFPAEASTQPQ</sequence>
<proteinExistence type="predicted"/>
<feature type="transmembrane region" description="Helical" evidence="1">
    <location>
        <begin position="84"/>
        <end position="104"/>
    </location>
</feature>
<dbReference type="AlphaFoldDB" id="A0A1S9PF39"/>
<keyword evidence="1" id="KW-0812">Transmembrane</keyword>
<gene>
    <name evidence="2" type="ORF">BC343_05305</name>
</gene>
<dbReference type="EMBL" id="MBTF01000012">
    <property type="protein sequence ID" value="OOQ59584.1"/>
    <property type="molecule type" value="Genomic_DNA"/>
</dbReference>
<feature type="transmembrane region" description="Helical" evidence="1">
    <location>
        <begin position="110"/>
        <end position="133"/>
    </location>
</feature>
<name>A0A1S9PF39_9SPHI</name>
<protein>
    <submittedName>
        <fullName evidence="2">Uncharacterized protein</fullName>
    </submittedName>
</protein>
<dbReference type="OrthoDB" id="796629at2"/>
<comment type="caution">
    <text evidence="2">The sequence shown here is derived from an EMBL/GenBank/DDBJ whole genome shotgun (WGS) entry which is preliminary data.</text>
</comment>
<dbReference type="RefSeq" id="WP_078348331.1">
    <property type="nucleotide sequence ID" value="NZ_MBTF01000012.1"/>
</dbReference>
<accession>A0A1S9PF39</accession>
<dbReference type="Proteomes" id="UP000189739">
    <property type="component" value="Unassembled WGS sequence"/>
</dbReference>
<evidence type="ECO:0000313" key="3">
    <source>
        <dbReference type="Proteomes" id="UP000189739"/>
    </source>
</evidence>